<evidence type="ECO:0000256" key="10">
    <source>
        <dbReference type="ARBA" id="ARBA00022989"/>
    </source>
</evidence>
<accession>A0ABU0HH28</accession>
<proteinExistence type="inferred from homology"/>
<organism evidence="13 14">
    <name type="scientific">Methylobacterium persicinum</name>
    <dbReference type="NCBI Taxonomy" id="374426"/>
    <lineage>
        <taxon>Bacteria</taxon>
        <taxon>Pseudomonadati</taxon>
        <taxon>Pseudomonadota</taxon>
        <taxon>Alphaproteobacteria</taxon>
        <taxon>Hyphomicrobiales</taxon>
        <taxon>Methylobacteriaceae</taxon>
        <taxon>Methylobacterium</taxon>
    </lineage>
</organism>
<comment type="function">
    <text evidence="1 12">Required for the export of heme to the periplasm for the biogenesis of c-type cytochromes.</text>
</comment>
<evidence type="ECO:0000256" key="6">
    <source>
        <dbReference type="ARBA" id="ARBA00022475"/>
    </source>
</evidence>
<evidence type="ECO:0000313" key="13">
    <source>
        <dbReference type="EMBL" id="MDQ0441618.1"/>
    </source>
</evidence>
<evidence type="ECO:0000256" key="8">
    <source>
        <dbReference type="ARBA" id="ARBA00022692"/>
    </source>
</evidence>
<keyword evidence="5 12" id="KW-0813">Transport</keyword>
<dbReference type="Pfam" id="PF04995">
    <property type="entry name" value="CcmD"/>
    <property type="match status" value="1"/>
</dbReference>
<feature type="transmembrane region" description="Helical" evidence="12">
    <location>
        <begin position="12"/>
        <end position="30"/>
    </location>
</feature>
<evidence type="ECO:0000256" key="12">
    <source>
        <dbReference type="RuleBase" id="RU363101"/>
    </source>
</evidence>
<evidence type="ECO:0000256" key="2">
    <source>
        <dbReference type="ARBA" id="ARBA00004377"/>
    </source>
</evidence>
<keyword evidence="9 12" id="KW-0201">Cytochrome c-type biogenesis</keyword>
<comment type="similarity">
    <text evidence="3 12">Belongs to the CcmD/CycX/HelD family.</text>
</comment>
<evidence type="ECO:0000313" key="14">
    <source>
        <dbReference type="Proteomes" id="UP001236369"/>
    </source>
</evidence>
<keyword evidence="7 12" id="KW-0997">Cell inner membrane</keyword>
<gene>
    <name evidence="13" type="ORF">QO016_001101</name>
</gene>
<keyword evidence="10 12" id="KW-1133">Transmembrane helix</keyword>
<sequence length="48" mass="5267">MLDLGPHGGFIAAAYAFTALIMVGLVANAIRDRAAQRRALHRFGEDRR</sequence>
<evidence type="ECO:0000256" key="1">
    <source>
        <dbReference type="ARBA" id="ARBA00002442"/>
    </source>
</evidence>
<keyword evidence="6 12" id="KW-1003">Cell membrane</keyword>
<evidence type="ECO:0000256" key="11">
    <source>
        <dbReference type="ARBA" id="ARBA00023136"/>
    </source>
</evidence>
<evidence type="ECO:0000256" key="9">
    <source>
        <dbReference type="ARBA" id="ARBA00022748"/>
    </source>
</evidence>
<name>A0ABU0HH28_9HYPH</name>
<dbReference type="NCBIfam" id="TIGR03141">
    <property type="entry name" value="cytochro_ccmD"/>
    <property type="match status" value="1"/>
</dbReference>
<comment type="caution">
    <text evidence="13">The sequence shown here is derived from an EMBL/GenBank/DDBJ whole genome shotgun (WGS) entry which is preliminary data.</text>
</comment>
<evidence type="ECO:0000256" key="5">
    <source>
        <dbReference type="ARBA" id="ARBA00022448"/>
    </source>
</evidence>
<keyword evidence="14" id="KW-1185">Reference proteome</keyword>
<comment type="subcellular location">
    <subcellularLocation>
        <location evidence="2 12">Cell inner membrane</location>
        <topology evidence="2 12">Single-pass membrane protein</topology>
    </subcellularLocation>
</comment>
<dbReference type="RefSeq" id="WP_370877509.1">
    <property type="nucleotide sequence ID" value="NZ_BPQX01000037.1"/>
</dbReference>
<dbReference type="Proteomes" id="UP001236369">
    <property type="component" value="Unassembled WGS sequence"/>
</dbReference>
<dbReference type="EMBL" id="JAUSVV010000002">
    <property type="protein sequence ID" value="MDQ0441618.1"/>
    <property type="molecule type" value="Genomic_DNA"/>
</dbReference>
<keyword evidence="8 12" id="KW-0812">Transmembrane</keyword>
<dbReference type="InterPro" id="IPR007078">
    <property type="entry name" value="Haem_export_protD_CcmD"/>
</dbReference>
<evidence type="ECO:0000256" key="7">
    <source>
        <dbReference type="ARBA" id="ARBA00022519"/>
    </source>
</evidence>
<reference evidence="13 14" key="1">
    <citation type="submission" date="2023-07" db="EMBL/GenBank/DDBJ databases">
        <title>Genomic Encyclopedia of Type Strains, Phase IV (KMG-IV): sequencing the most valuable type-strain genomes for metagenomic binning, comparative biology and taxonomic classification.</title>
        <authorList>
            <person name="Goeker M."/>
        </authorList>
    </citation>
    <scope>NUCLEOTIDE SEQUENCE [LARGE SCALE GENOMIC DNA]</scope>
    <source>
        <strain evidence="13 14">DSM 19562</strain>
    </source>
</reference>
<evidence type="ECO:0000256" key="4">
    <source>
        <dbReference type="ARBA" id="ARBA00016461"/>
    </source>
</evidence>
<keyword evidence="11 12" id="KW-0472">Membrane</keyword>
<evidence type="ECO:0000256" key="3">
    <source>
        <dbReference type="ARBA" id="ARBA00008741"/>
    </source>
</evidence>
<protein>
    <recommendedName>
        <fullName evidence="4 12">Heme exporter protein D</fullName>
    </recommendedName>
</protein>